<protein>
    <submittedName>
        <fullName evidence="2">Uncharacterized protein</fullName>
    </submittedName>
</protein>
<sequence length="114" mass="12506">MSDEQEVAFGGGRASDEYSPENSSESSSEDSELTKKKIPCLRRKSTPSTSSVLDLPNYYNDQVKQRSIPRPVPSSDSSSEDHFDANVETNSVEQTINNVIIQVMGEEGSESSDK</sequence>
<organism evidence="2 3">
    <name type="scientific">Popillia japonica</name>
    <name type="common">Japanese beetle</name>
    <dbReference type="NCBI Taxonomy" id="7064"/>
    <lineage>
        <taxon>Eukaryota</taxon>
        <taxon>Metazoa</taxon>
        <taxon>Ecdysozoa</taxon>
        <taxon>Arthropoda</taxon>
        <taxon>Hexapoda</taxon>
        <taxon>Insecta</taxon>
        <taxon>Pterygota</taxon>
        <taxon>Neoptera</taxon>
        <taxon>Endopterygota</taxon>
        <taxon>Coleoptera</taxon>
        <taxon>Polyphaga</taxon>
        <taxon>Scarabaeiformia</taxon>
        <taxon>Scarabaeidae</taxon>
        <taxon>Rutelinae</taxon>
        <taxon>Popillia</taxon>
    </lineage>
</organism>
<gene>
    <name evidence="2" type="ORF">QE152_g38027</name>
</gene>
<keyword evidence="3" id="KW-1185">Reference proteome</keyword>
<evidence type="ECO:0000313" key="2">
    <source>
        <dbReference type="EMBL" id="KAK9685416.1"/>
    </source>
</evidence>
<proteinExistence type="predicted"/>
<comment type="caution">
    <text evidence="2">The sequence shown here is derived from an EMBL/GenBank/DDBJ whole genome shotgun (WGS) entry which is preliminary data.</text>
</comment>
<dbReference type="EMBL" id="JASPKY010000777">
    <property type="protein sequence ID" value="KAK9685416.1"/>
    <property type="molecule type" value="Genomic_DNA"/>
</dbReference>
<reference evidence="2 3" key="1">
    <citation type="journal article" date="2024" name="BMC Genomics">
        <title>De novo assembly and annotation of Popillia japonica's genome with initial clues to its potential as an invasive pest.</title>
        <authorList>
            <person name="Cucini C."/>
            <person name="Boschi S."/>
            <person name="Funari R."/>
            <person name="Cardaioli E."/>
            <person name="Iannotti N."/>
            <person name="Marturano G."/>
            <person name="Paoli F."/>
            <person name="Bruttini M."/>
            <person name="Carapelli A."/>
            <person name="Frati F."/>
            <person name="Nardi F."/>
        </authorList>
    </citation>
    <scope>NUCLEOTIDE SEQUENCE [LARGE SCALE GENOMIC DNA]</scope>
    <source>
        <strain evidence="2">DMR45628</strain>
    </source>
</reference>
<evidence type="ECO:0000313" key="3">
    <source>
        <dbReference type="Proteomes" id="UP001458880"/>
    </source>
</evidence>
<dbReference type="AlphaFoldDB" id="A0AAW1I8N2"/>
<name>A0AAW1I8N2_POPJA</name>
<accession>A0AAW1I8N2</accession>
<dbReference type="Proteomes" id="UP001458880">
    <property type="component" value="Unassembled WGS sequence"/>
</dbReference>
<feature type="compositionally biased region" description="Basic residues" evidence="1">
    <location>
        <begin position="36"/>
        <end position="45"/>
    </location>
</feature>
<feature type="region of interest" description="Disordered" evidence="1">
    <location>
        <begin position="1"/>
        <end position="91"/>
    </location>
</feature>
<evidence type="ECO:0000256" key="1">
    <source>
        <dbReference type="SAM" id="MobiDB-lite"/>
    </source>
</evidence>